<dbReference type="InterPro" id="IPR011611">
    <property type="entry name" value="PfkB_dom"/>
</dbReference>
<protein>
    <recommendedName>
        <fullName evidence="3">Carbohydrate kinase PfkB domain-containing protein</fullName>
    </recommendedName>
</protein>
<dbReference type="PANTHER" id="PTHR10584">
    <property type="entry name" value="SUGAR KINASE"/>
    <property type="match status" value="1"/>
</dbReference>
<proteinExistence type="predicted"/>
<keyword evidence="1" id="KW-0808">Transferase</keyword>
<dbReference type="PANTHER" id="PTHR10584:SF166">
    <property type="entry name" value="RIBOKINASE"/>
    <property type="match status" value="1"/>
</dbReference>
<keyword evidence="2" id="KW-0418">Kinase</keyword>
<sequence length="340" mass="38262">MFGLNKKNKDLDFIAIGDIVVDNFIELIEAETYKEDGKEKICMNFADKIPYKKSTEISAVGNSPNASVSASRLGLKSALIAEIGDDENGIKCLNSLKKDGVIADFIRTHKEHPTNYHFVLSFNSDRTILVKHAEFDYKLPNIGKPKWIYLSSLAENSLNYQLEIAKYVKENPEIKMAFQPGTFQINLGYEKLKNVYEVSELFFCNIEEAQRILKPLGKNADDADVKELMKMVRELGPKIVVITDGPNGAYSYDGNEMWHMPMYPDEKSPVDRTGAGDSFSSTFTSALVLGKSIDEALMWGPINSMSVVQYLGAQEGLLTREKLEKYLKEAPENYRPVKIN</sequence>
<feature type="domain" description="Carbohydrate kinase PfkB" evidence="3">
    <location>
        <begin position="45"/>
        <end position="317"/>
    </location>
</feature>
<dbReference type="AlphaFoldDB" id="A0A1F5EQ52"/>
<gene>
    <name evidence="4" type="ORF">A2996_03625</name>
</gene>
<dbReference type="EMBL" id="MFAB01000001">
    <property type="protein sequence ID" value="OGD69527.1"/>
    <property type="molecule type" value="Genomic_DNA"/>
</dbReference>
<dbReference type="GO" id="GO:0016301">
    <property type="term" value="F:kinase activity"/>
    <property type="evidence" value="ECO:0007669"/>
    <property type="project" value="UniProtKB-KW"/>
</dbReference>
<comment type="caution">
    <text evidence="4">The sequence shown here is derived from an EMBL/GenBank/DDBJ whole genome shotgun (WGS) entry which is preliminary data.</text>
</comment>
<dbReference type="Pfam" id="PF00294">
    <property type="entry name" value="PfkB"/>
    <property type="match status" value="1"/>
</dbReference>
<reference evidence="4 5" key="1">
    <citation type="journal article" date="2016" name="Nat. Commun.">
        <title>Thousands of microbial genomes shed light on interconnected biogeochemical processes in an aquifer system.</title>
        <authorList>
            <person name="Anantharaman K."/>
            <person name="Brown C.T."/>
            <person name="Hug L.A."/>
            <person name="Sharon I."/>
            <person name="Castelle C.J."/>
            <person name="Probst A.J."/>
            <person name="Thomas B.C."/>
            <person name="Singh A."/>
            <person name="Wilkins M.J."/>
            <person name="Karaoz U."/>
            <person name="Brodie E.L."/>
            <person name="Williams K.H."/>
            <person name="Hubbard S.S."/>
            <person name="Banfield J.F."/>
        </authorList>
    </citation>
    <scope>NUCLEOTIDE SEQUENCE [LARGE SCALE GENOMIC DNA]</scope>
</reference>
<evidence type="ECO:0000256" key="1">
    <source>
        <dbReference type="ARBA" id="ARBA00022679"/>
    </source>
</evidence>
<dbReference type="STRING" id="1797579.A2996_03625"/>
<evidence type="ECO:0000259" key="3">
    <source>
        <dbReference type="Pfam" id="PF00294"/>
    </source>
</evidence>
<dbReference type="InterPro" id="IPR029056">
    <property type="entry name" value="Ribokinase-like"/>
</dbReference>
<organism evidence="4 5">
    <name type="scientific">Candidatus Campbellbacteria bacterium RIFCSPLOWO2_01_FULL_34_15</name>
    <dbReference type="NCBI Taxonomy" id="1797579"/>
    <lineage>
        <taxon>Bacteria</taxon>
        <taxon>Candidatus Campbelliibacteriota</taxon>
    </lineage>
</organism>
<evidence type="ECO:0000313" key="4">
    <source>
        <dbReference type="EMBL" id="OGD69527.1"/>
    </source>
</evidence>
<evidence type="ECO:0000256" key="2">
    <source>
        <dbReference type="ARBA" id="ARBA00022777"/>
    </source>
</evidence>
<dbReference type="Gene3D" id="3.40.1190.20">
    <property type="match status" value="1"/>
</dbReference>
<name>A0A1F5EQ52_9BACT</name>
<dbReference type="SUPFAM" id="SSF53613">
    <property type="entry name" value="Ribokinase-like"/>
    <property type="match status" value="1"/>
</dbReference>
<dbReference type="Proteomes" id="UP000176865">
    <property type="component" value="Unassembled WGS sequence"/>
</dbReference>
<evidence type="ECO:0000313" key="5">
    <source>
        <dbReference type="Proteomes" id="UP000176865"/>
    </source>
</evidence>
<accession>A0A1F5EQ52</accession>